<dbReference type="Gene3D" id="2.160.20.110">
    <property type="match status" value="1"/>
</dbReference>
<proteinExistence type="predicted"/>
<dbReference type="Proteomes" id="UP000294682">
    <property type="component" value="Unassembled WGS sequence"/>
</dbReference>
<evidence type="ECO:0008006" key="4">
    <source>
        <dbReference type="Google" id="ProtNLM"/>
    </source>
</evidence>
<gene>
    <name evidence="2" type="ORF">EDD78_106156</name>
</gene>
<evidence type="ECO:0000313" key="3">
    <source>
        <dbReference type="Proteomes" id="UP000294682"/>
    </source>
</evidence>
<accession>A0A9X8Y8C2</accession>
<keyword evidence="1" id="KW-0732">Signal</keyword>
<protein>
    <recommendedName>
        <fullName evidence="4">GLUG domain-containing protein</fullName>
    </recommendedName>
</protein>
<feature type="chain" id="PRO_5040963933" description="GLUG domain-containing protein" evidence="1">
    <location>
        <begin position="23"/>
        <end position="413"/>
    </location>
</feature>
<dbReference type="EMBL" id="SLUK01000006">
    <property type="protein sequence ID" value="TCL43294.1"/>
    <property type="molecule type" value="Genomic_DNA"/>
</dbReference>
<dbReference type="RefSeq" id="WP_132084646.1">
    <property type="nucleotide sequence ID" value="NZ_SLUK01000006.1"/>
</dbReference>
<comment type="caution">
    <text evidence="2">The sequence shown here is derived from an EMBL/GenBank/DDBJ whole genome shotgun (WGS) entry which is preliminary data.</text>
</comment>
<feature type="signal peptide" evidence="1">
    <location>
        <begin position="1"/>
        <end position="22"/>
    </location>
</feature>
<organism evidence="2 3">
    <name type="scientific">Harryflintia acetispora</name>
    <dbReference type="NCBI Taxonomy" id="1849041"/>
    <lineage>
        <taxon>Bacteria</taxon>
        <taxon>Bacillati</taxon>
        <taxon>Bacillota</taxon>
        <taxon>Clostridia</taxon>
        <taxon>Eubacteriales</taxon>
        <taxon>Oscillospiraceae</taxon>
        <taxon>Harryflintia</taxon>
    </lineage>
</organism>
<reference evidence="2 3" key="1">
    <citation type="submission" date="2019-03" db="EMBL/GenBank/DDBJ databases">
        <title>Genomic Encyclopedia of Type Strains, Phase IV (KMG-IV): sequencing the most valuable type-strain genomes for metagenomic binning, comparative biology and taxonomic classification.</title>
        <authorList>
            <person name="Goeker M."/>
        </authorList>
    </citation>
    <scope>NUCLEOTIDE SEQUENCE [LARGE SCALE GENOMIC DNA]</scope>
    <source>
        <strain evidence="2 3">DSM 100433</strain>
    </source>
</reference>
<name>A0A9X8Y8C2_9FIRM</name>
<dbReference type="AlphaFoldDB" id="A0A9X8Y8C2"/>
<evidence type="ECO:0000256" key="1">
    <source>
        <dbReference type="SAM" id="SignalP"/>
    </source>
</evidence>
<evidence type="ECO:0000313" key="2">
    <source>
        <dbReference type="EMBL" id="TCL43294.1"/>
    </source>
</evidence>
<keyword evidence="3" id="KW-1185">Reference proteome</keyword>
<sequence>MKKRWVLAALAFFLAAGVRAGAADSGVTVTVRDGYACDYGVNIPFTRSSGTVDYTFSLFEGSYASGAPEVTAAVEVTPTSPVNVYLPLCYDPTGPSTWTLKVTAHAAPGRAAFDREATAVKTFTTTPTCGCPAGTAGAYYAGDGSVQSPFRVSVREQLDHVENHLSASFLQVNDIDGGGSFASISNFRGTYDGGWHRIRGLNEPVFAQLTGATVQRLGIEDSTALFSPYRETQGRNSGALASTLDGSIIRDCYALNCSVSGYQAGGLVGWFNSSTIERCYALGVEAVSCGYPGGLVSRSDGRLQITDCYAVPASLASTEFGTSALFGETTGGAVALSKSYWCTSAVSNGVGEAFRGGSISVDSYSKGYPLEGFSSLGNFTGFDEANWTIRSMAVNTASGSVTAGVPVLRKFYE</sequence>